<dbReference type="GO" id="GO:0016020">
    <property type="term" value="C:membrane"/>
    <property type="evidence" value="ECO:0007669"/>
    <property type="project" value="InterPro"/>
</dbReference>
<keyword evidence="3" id="KW-1185">Reference proteome</keyword>
<evidence type="ECO:0000259" key="1">
    <source>
        <dbReference type="Pfam" id="PF02931"/>
    </source>
</evidence>
<dbReference type="OrthoDB" id="410315at2759"/>
<dbReference type="Pfam" id="PF02931">
    <property type="entry name" value="Neur_chan_LBD"/>
    <property type="match status" value="1"/>
</dbReference>
<dbReference type="EMBL" id="VSRR010089856">
    <property type="protein sequence ID" value="MPC92026.1"/>
    <property type="molecule type" value="Genomic_DNA"/>
</dbReference>
<dbReference type="GO" id="GO:0005230">
    <property type="term" value="F:extracellular ligand-gated monoatomic ion channel activity"/>
    <property type="evidence" value="ECO:0007669"/>
    <property type="project" value="InterPro"/>
</dbReference>
<accession>A0A5B7JD56</accession>
<evidence type="ECO:0000313" key="3">
    <source>
        <dbReference type="Proteomes" id="UP000324222"/>
    </source>
</evidence>
<dbReference type="InterPro" id="IPR006202">
    <property type="entry name" value="Neur_chan_lig-bd"/>
</dbReference>
<dbReference type="GO" id="GO:0004888">
    <property type="term" value="F:transmembrane signaling receptor activity"/>
    <property type="evidence" value="ECO:0007669"/>
    <property type="project" value="InterPro"/>
</dbReference>
<name>A0A5B7JD56_PORTR</name>
<comment type="caution">
    <text evidence="2">The sequence shown here is derived from an EMBL/GenBank/DDBJ whole genome shotgun (WGS) entry which is preliminary data.</text>
</comment>
<evidence type="ECO:0000313" key="2">
    <source>
        <dbReference type="EMBL" id="MPC92026.1"/>
    </source>
</evidence>
<dbReference type="InterPro" id="IPR036734">
    <property type="entry name" value="Neur_chan_lig-bd_sf"/>
</dbReference>
<dbReference type="Proteomes" id="UP000324222">
    <property type="component" value="Unassembled WGS sequence"/>
</dbReference>
<sequence>MKTVQFGDHEVWQPGIVLYNNADVTKVDPYGNTDVIIDSDGTVVWVPPATFRSECPLDVTYWPYDSQACALYLGSWTRHGYHIDIQLYKNRSHVIPGWFMKYTHSWQFLGGQLNIIAREYPNVNLRYVMLQMIVNFSRVSPIFTYTVVFPAIGMYEREREREREI</sequence>
<gene>
    <name evidence="2" type="primary">chrna3_1</name>
    <name evidence="2" type="ORF">E2C01_087096</name>
</gene>
<keyword evidence="2" id="KW-0675">Receptor</keyword>
<dbReference type="PANTHER" id="PTHR18945">
    <property type="entry name" value="NEUROTRANSMITTER GATED ION CHANNEL"/>
    <property type="match status" value="1"/>
</dbReference>
<dbReference type="InterPro" id="IPR006201">
    <property type="entry name" value="Neur_channel"/>
</dbReference>
<reference evidence="2 3" key="1">
    <citation type="submission" date="2019-05" db="EMBL/GenBank/DDBJ databases">
        <title>Another draft genome of Portunus trituberculatus and its Hox gene families provides insights of decapod evolution.</title>
        <authorList>
            <person name="Jeong J.-H."/>
            <person name="Song I."/>
            <person name="Kim S."/>
            <person name="Choi T."/>
            <person name="Kim D."/>
            <person name="Ryu S."/>
            <person name="Kim W."/>
        </authorList>
    </citation>
    <scope>NUCLEOTIDE SEQUENCE [LARGE SCALE GENOMIC DNA]</scope>
    <source>
        <tissue evidence="2">Muscle</tissue>
    </source>
</reference>
<proteinExistence type="predicted"/>
<dbReference type="Gene3D" id="2.70.170.10">
    <property type="entry name" value="Neurotransmitter-gated ion-channel ligand-binding domain"/>
    <property type="match status" value="1"/>
</dbReference>
<dbReference type="SUPFAM" id="SSF63712">
    <property type="entry name" value="Nicotinic receptor ligand binding domain-like"/>
    <property type="match status" value="1"/>
</dbReference>
<dbReference type="AlphaFoldDB" id="A0A5B7JD56"/>
<organism evidence="2 3">
    <name type="scientific">Portunus trituberculatus</name>
    <name type="common">Swimming crab</name>
    <name type="synonym">Neptunus trituberculatus</name>
    <dbReference type="NCBI Taxonomy" id="210409"/>
    <lineage>
        <taxon>Eukaryota</taxon>
        <taxon>Metazoa</taxon>
        <taxon>Ecdysozoa</taxon>
        <taxon>Arthropoda</taxon>
        <taxon>Crustacea</taxon>
        <taxon>Multicrustacea</taxon>
        <taxon>Malacostraca</taxon>
        <taxon>Eumalacostraca</taxon>
        <taxon>Eucarida</taxon>
        <taxon>Decapoda</taxon>
        <taxon>Pleocyemata</taxon>
        <taxon>Brachyura</taxon>
        <taxon>Eubrachyura</taxon>
        <taxon>Portunoidea</taxon>
        <taxon>Portunidae</taxon>
        <taxon>Portuninae</taxon>
        <taxon>Portunus</taxon>
    </lineage>
</organism>
<protein>
    <submittedName>
        <fullName evidence="2">Neuronal acetylcholine receptor subunit alpha-3</fullName>
    </submittedName>
</protein>
<feature type="domain" description="Neurotransmitter-gated ion-channel ligand-binding" evidence="1">
    <location>
        <begin position="2"/>
        <end position="138"/>
    </location>
</feature>